<dbReference type="AlphaFoldDB" id="A0A0D2ZRJ9"/>
<dbReference type="EnsemblPlants" id="Bo00848s030.1">
    <property type="protein sequence ID" value="Bo00848s030.1"/>
    <property type="gene ID" value="Bo00848s030"/>
</dbReference>
<sequence>MSEDSERRQLVKSTSVGELLALGHTDSDGDEHFHLQQALELCRLLLSVGHPVSITDLSSRCTHFQVEFPCTIPNSPIFRWIHRDSLVRVSPVVWSSVWSTYSVFLVARIFLVDFDPVHRLEGSKHSPQEAGYYEQLEIGDFQIADQWKMTRIRTGRICFLRRRYKFPVCSPPLMQINKEDHALDIFRTPVCELPSAATVNEERSLMQKTANPQETAKGTYLPLRKRRFGLHHPFFFFFFLTKKDCIILEHGIPDLLKREIDVHQLQLYGYCMFKALASLHKQDLHQRYRKADKFLILCILGCS</sequence>
<evidence type="ECO:0000313" key="1">
    <source>
        <dbReference type="EnsemblPlants" id="Bo00848s030.1"/>
    </source>
</evidence>
<keyword evidence="2" id="KW-1185">Reference proteome</keyword>
<proteinExistence type="predicted"/>
<dbReference type="Gramene" id="Bo00848s030.1">
    <property type="protein sequence ID" value="Bo00848s030.1"/>
    <property type="gene ID" value="Bo00848s030"/>
</dbReference>
<dbReference type="STRING" id="109376.A0A0D2ZRJ9"/>
<name>A0A0D2ZRJ9_BRAOL</name>
<protein>
    <submittedName>
        <fullName evidence="1">Uncharacterized protein</fullName>
    </submittedName>
</protein>
<reference evidence="1" key="2">
    <citation type="submission" date="2015-06" db="UniProtKB">
        <authorList>
            <consortium name="EnsemblPlants"/>
        </authorList>
    </citation>
    <scope>IDENTIFICATION</scope>
</reference>
<dbReference type="Proteomes" id="UP000032141">
    <property type="component" value="Unassembled WGS sequence"/>
</dbReference>
<dbReference type="HOGENOM" id="CLU_919361_0_0_1"/>
<reference evidence="1" key="1">
    <citation type="journal article" date="2014" name="Genome Biol.">
        <title>Transcriptome and methylome profiling reveals relics of genome dominance in the mesopolyploid Brassica oleracea.</title>
        <authorList>
            <person name="Parkin I.A."/>
            <person name="Koh C."/>
            <person name="Tang H."/>
            <person name="Robinson S.J."/>
            <person name="Kagale S."/>
            <person name="Clarke W.E."/>
            <person name="Town C.D."/>
            <person name="Nixon J."/>
            <person name="Krishnakumar V."/>
            <person name="Bidwell S.L."/>
            <person name="Denoeud F."/>
            <person name="Belcram H."/>
            <person name="Links M.G."/>
            <person name="Just J."/>
            <person name="Clarke C."/>
            <person name="Bender T."/>
            <person name="Huebert T."/>
            <person name="Mason A.S."/>
            <person name="Pires J.C."/>
            <person name="Barker G."/>
            <person name="Moore J."/>
            <person name="Walley P.G."/>
            <person name="Manoli S."/>
            <person name="Batley J."/>
            <person name="Edwards D."/>
            <person name="Nelson M.N."/>
            <person name="Wang X."/>
            <person name="Paterson A.H."/>
            <person name="King G."/>
            <person name="Bancroft I."/>
            <person name="Chalhoub B."/>
            <person name="Sharpe A.G."/>
        </authorList>
    </citation>
    <scope>NUCLEOTIDE SEQUENCE [LARGE SCALE GENOMIC DNA]</scope>
    <source>
        <strain evidence="1">cv. TO1000</strain>
    </source>
</reference>
<accession>A0A0D2ZRJ9</accession>
<dbReference type="eggNOG" id="KOG1167">
    <property type="taxonomic scope" value="Eukaryota"/>
</dbReference>
<organism evidence="1 2">
    <name type="scientific">Brassica oleracea var. oleracea</name>
    <dbReference type="NCBI Taxonomy" id="109376"/>
    <lineage>
        <taxon>Eukaryota</taxon>
        <taxon>Viridiplantae</taxon>
        <taxon>Streptophyta</taxon>
        <taxon>Embryophyta</taxon>
        <taxon>Tracheophyta</taxon>
        <taxon>Spermatophyta</taxon>
        <taxon>Magnoliopsida</taxon>
        <taxon>eudicotyledons</taxon>
        <taxon>Gunneridae</taxon>
        <taxon>Pentapetalae</taxon>
        <taxon>rosids</taxon>
        <taxon>malvids</taxon>
        <taxon>Brassicales</taxon>
        <taxon>Brassicaceae</taxon>
        <taxon>Brassiceae</taxon>
        <taxon>Brassica</taxon>
    </lineage>
</organism>
<evidence type="ECO:0000313" key="2">
    <source>
        <dbReference type="Proteomes" id="UP000032141"/>
    </source>
</evidence>